<protein>
    <submittedName>
        <fullName evidence="2">Uncharacterized protein</fullName>
    </submittedName>
</protein>
<evidence type="ECO:0000313" key="2">
    <source>
        <dbReference type="EMBL" id="MPC69156.1"/>
    </source>
</evidence>
<keyword evidence="3" id="KW-1185">Reference proteome</keyword>
<evidence type="ECO:0000256" key="1">
    <source>
        <dbReference type="SAM" id="MobiDB-lite"/>
    </source>
</evidence>
<feature type="region of interest" description="Disordered" evidence="1">
    <location>
        <begin position="35"/>
        <end position="77"/>
    </location>
</feature>
<name>A0A5B7HGW0_PORTR</name>
<organism evidence="2 3">
    <name type="scientific">Portunus trituberculatus</name>
    <name type="common">Swimming crab</name>
    <name type="synonym">Neptunus trituberculatus</name>
    <dbReference type="NCBI Taxonomy" id="210409"/>
    <lineage>
        <taxon>Eukaryota</taxon>
        <taxon>Metazoa</taxon>
        <taxon>Ecdysozoa</taxon>
        <taxon>Arthropoda</taxon>
        <taxon>Crustacea</taxon>
        <taxon>Multicrustacea</taxon>
        <taxon>Malacostraca</taxon>
        <taxon>Eumalacostraca</taxon>
        <taxon>Eucarida</taxon>
        <taxon>Decapoda</taxon>
        <taxon>Pleocyemata</taxon>
        <taxon>Brachyura</taxon>
        <taxon>Eubrachyura</taxon>
        <taxon>Portunoidea</taxon>
        <taxon>Portunidae</taxon>
        <taxon>Portuninae</taxon>
        <taxon>Portunus</taxon>
    </lineage>
</organism>
<reference evidence="2 3" key="1">
    <citation type="submission" date="2019-05" db="EMBL/GenBank/DDBJ databases">
        <title>Another draft genome of Portunus trituberculatus and its Hox gene families provides insights of decapod evolution.</title>
        <authorList>
            <person name="Jeong J.-H."/>
            <person name="Song I."/>
            <person name="Kim S."/>
            <person name="Choi T."/>
            <person name="Kim D."/>
            <person name="Ryu S."/>
            <person name="Kim W."/>
        </authorList>
    </citation>
    <scope>NUCLEOTIDE SEQUENCE [LARGE SCALE GENOMIC DNA]</scope>
    <source>
        <tissue evidence="2">Muscle</tissue>
    </source>
</reference>
<sequence length="151" mass="17545">MREDFGCAQRARTTQQVCSVTSQCRYVGPRYSSEDNAEEATVESTSNITMPRKNSDSRVGYHKNGSPAGEPFNRVRSSKYRSSPGSIYRQIFWSSPELFVLRDVRQARFYCIRRLERVQKIATKMVLQLKDLTYEEWLKEIGLPTLYDGRE</sequence>
<accession>A0A5B7HGW0</accession>
<proteinExistence type="predicted"/>
<dbReference type="Proteomes" id="UP000324222">
    <property type="component" value="Unassembled WGS sequence"/>
</dbReference>
<evidence type="ECO:0000313" key="3">
    <source>
        <dbReference type="Proteomes" id="UP000324222"/>
    </source>
</evidence>
<dbReference type="EMBL" id="VSRR010028950">
    <property type="protein sequence ID" value="MPC69156.1"/>
    <property type="molecule type" value="Genomic_DNA"/>
</dbReference>
<gene>
    <name evidence="2" type="ORF">E2C01_063371</name>
</gene>
<dbReference type="AlphaFoldDB" id="A0A5B7HGW0"/>
<comment type="caution">
    <text evidence="2">The sequence shown here is derived from an EMBL/GenBank/DDBJ whole genome shotgun (WGS) entry which is preliminary data.</text>
</comment>